<gene>
    <name evidence="4" type="ORF">IV501_00730</name>
</gene>
<feature type="transmembrane region" description="Helical" evidence="2">
    <location>
        <begin position="237"/>
        <end position="259"/>
    </location>
</feature>
<reference evidence="4" key="1">
    <citation type="submission" date="2021-01" db="EMBL/GenBank/DDBJ databases">
        <title>Lacisediminihabitans sp. nov. strain G11-30, isolated from Antarctic Soil.</title>
        <authorList>
            <person name="Li J."/>
        </authorList>
    </citation>
    <scope>NUCLEOTIDE SEQUENCE</scope>
    <source>
        <strain evidence="4">G11-30</strain>
    </source>
</reference>
<keyword evidence="2" id="KW-0812">Transmembrane</keyword>
<dbReference type="Pfam" id="PF26366">
    <property type="entry name" value="DUF8094"/>
    <property type="match status" value="1"/>
</dbReference>
<accession>A0A934SGE1</accession>
<protein>
    <recommendedName>
        <fullName evidence="3">DUF8094 domain-containing protein</fullName>
    </recommendedName>
</protein>
<feature type="domain" description="DUF8094" evidence="3">
    <location>
        <begin position="288"/>
        <end position="582"/>
    </location>
</feature>
<evidence type="ECO:0000256" key="2">
    <source>
        <dbReference type="SAM" id="Phobius"/>
    </source>
</evidence>
<keyword evidence="5" id="KW-1185">Reference proteome</keyword>
<feature type="region of interest" description="Disordered" evidence="1">
    <location>
        <begin position="200"/>
        <end position="226"/>
    </location>
</feature>
<evidence type="ECO:0000259" key="3">
    <source>
        <dbReference type="Pfam" id="PF26366"/>
    </source>
</evidence>
<evidence type="ECO:0000313" key="4">
    <source>
        <dbReference type="EMBL" id="MBK4346146.1"/>
    </source>
</evidence>
<feature type="transmembrane region" description="Helical" evidence="2">
    <location>
        <begin position="174"/>
        <end position="194"/>
    </location>
</feature>
<keyword evidence="2" id="KW-1133">Transmembrane helix</keyword>
<evidence type="ECO:0000313" key="5">
    <source>
        <dbReference type="Proteomes" id="UP000636458"/>
    </source>
</evidence>
<keyword evidence="2" id="KW-0472">Membrane</keyword>
<comment type="caution">
    <text evidence="4">The sequence shown here is derived from an EMBL/GenBank/DDBJ whole genome shotgun (WGS) entry which is preliminary data.</text>
</comment>
<feature type="compositionally biased region" description="Low complexity" evidence="1">
    <location>
        <begin position="269"/>
        <end position="281"/>
    </location>
</feature>
<evidence type="ECO:0000256" key="1">
    <source>
        <dbReference type="SAM" id="MobiDB-lite"/>
    </source>
</evidence>
<name>A0A934SGE1_9MICO</name>
<dbReference type="Proteomes" id="UP000636458">
    <property type="component" value="Unassembled WGS sequence"/>
</dbReference>
<dbReference type="AlphaFoldDB" id="A0A934SGE1"/>
<dbReference type="RefSeq" id="WP_200554502.1">
    <property type="nucleotide sequence ID" value="NZ_JAEPES010000001.1"/>
</dbReference>
<dbReference type="InterPro" id="IPR058407">
    <property type="entry name" value="DUF8094"/>
</dbReference>
<proteinExistence type="predicted"/>
<feature type="region of interest" description="Disordered" evidence="1">
    <location>
        <begin position="266"/>
        <end position="288"/>
    </location>
</feature>
<organism evidence="4 5">
    <name type="scientific">Lacisediminihabitans changchengi</name>
    <dbReference type="NCBI Taxonomy" id="2787634"/>
    <lineage>
        <taxon>Bacteria</taxon>
        <taxon>Bacillati</taxon>
        <taxon>Actinomycetota</taxon>
        <taxon>Actinomycetes</taxon>
        <taxon>Micrococcales</taxon>
        <taxon>Microbacteriaceae</taxon>
        <taxon>Lacisediminihabitans</taxon>
    </lineage>
</organism>
<feature type="compositionally biased region" description="Basic residues" evidence="1">
    <location>
        <begin position="200"/>
        <end position="222"/>
    </location>
</feature>
<dbReference type="EMBL" id="JAEPES010000001">
    <property type="protein sequence ID" value="MBK4346146.1"/>
    <property type="molecule type" value="Genomic_DNA"/>
</dbReference>
<sequence>MRFVAAIVAFVIAFGMIAYGFAQRTVLAAPSTLTASVSTDSPATVTLIDSKTLQSLPGRQKIDISGSSTVFAAYGRTEDVKAWVGKTTYNRIGYKASTQKLTNTVVEGKATKVPNPAGSDLWLGHFSHAKALTFTVNVPSDITVLIVSNGTDPAPNNISLQWPLDNRTPWSGPLMAGGLLLLLIGIGLYIWAVVHHRRSRGPRRKTPKMPKVPRQRGYRQRRAVSSTAGRRSIRRKMVVATPVLLVGTLLLSGCSSELWPEFLGGAHQATPSPSPTTAAPAGEKLDPPAVSIPQLKEIVARISTVATEADKTNDPTLAATRFTGAALALRSANYAIRKVDNTVPALFPIPATAVGLTLPQATDAWPRTVFTVVQNPQDKTVPPVALMLVQDTARDDYKVNYAVQLEAKVDFPKVSAANIGASPVSPDSKLLKLAPQDLALDYGDILDKGTASPFTKDFDLTADKFISSFGNDYRKATAAALPATAAMTVANGNGTNPVIALSTNDSGAIVATELEETVTVKPNEAGAAVNPEGQVKTLSGITGSTKGTVSVYGDQLLFYVPKAGTKGKITLLGFASGLISAKELP</sequence>